<dbReference type="EMBL" id="RKRA01000001">
    <property type="protein sequence ID" value="RPF28657.1"/>
    <property type="molecule type" value="Genomic_DNA"/>
</dbReference>
<evidence type="ECO:0000313" key="7">
    <source>
        <dbReference type="Proteomes" id="UP000280726"/>
    </source>
</evidence>
<evidence type="ECO:0000256" key="4">
    <source>
        <dbReference type="SAM" id="MobiDB-lite"/>
    </source>
</evidence>
<dbReference type="GO" id="GO:0003677">
    <property type="term" value="F:DNA binding"/>
    <property type="evidence" value="ECO:0007669"/>
    <property type="project" value="UniProtKB-KW"/>
</dbReference>
<accession>A0A3N4Z8Q7</accession>
<protein>
    <submittedName>
        <fullName evidence="6">Helix-turn-helix protein</fullName>
    </submittedName>
</protein>
<dbReference type="SMART" id="SM00418">
    <property type="entry name" value="HTH_ARSR"/>
    <property type="match status" value="1"/>
</dbReference>
<name>A0A3N4Z8Q7_9MICO</name>
<dbReference type="PANTHER" id="PTHR33154:SF15">
    <property type="entry name" value="REGULATORY PROTEIN ARSR"/>
    <property type="match status" value="1"/>
</dbReference>
<dbReference type="InterPro" id="IPR001845">
    <property type="entry name" value="HTH_ArsR_DNA-bd_dom"/>
</dbReference>
<evidence type="ECO:0000256" key="3">
    <source>
        <dbReference type="ARBA" id="ARBA00023163"/>
    </source>
</evidence>
<dbReference type="GO" id="GO:0003700">
    <property type="term" value="F:DNA-binding transcription factor activity"/>
    <property type="evidence" value="ECO:0007669"/>
    <property type="project" value="InterPro"/>
</dbReference>
<keyword evidence="1" id="KW-0805">Transcription regulation</keyword>
<feature type="domain" description="HTH arsR-type" evidence="5">
    <location>
        <begin position="14"/>
        <end position="95"/>
    </location>
</feature>
<evidence type="ECO:0000259" key="5">
    <source>
        <dbReference type="SMART" id="SM00418"/>
    </source>
</evidence>
<dbReference type="Proteomes" id="UP000280726">
    <property type="component" value="Unassembled WGS sequence"/>
</dbReference>
<dbReference type="InterPro" id="IPR036388">
    <property type="entry name" value="WH-like_DNA-bd_sf"/>
</dbReference>
<dbReference type="Pfam" id="PF12840">
    <property type="entry name" value="HTH_20"/>
    <property type="match status" value="1"/>
</dbReference>
<proteinExistence type="predicted"/>
<dbReference type="RefSeq" id="WP_211338862.1">
    <property type="nucleotide sequence ID" value="NZ_RKRA01000001.1"/>
</dbReference>
<reference evidence="6 7" key="1">
    <citation type="submission" date="2018-11" db="EMBL/GenBank/DDBJ databases">
        <title>Sequencing the genomes of 1000 actinobacteria strains.</title>
        <authorList>
            <person name="Klenk H.-P."/>
        </authorList>
    </citation>
    <scope>NUCLEOTIDE SEQUENCE [LARGE SCALE GENOMIC DNA]</scope>
    <source>
        <strain evidence="6 7">DSM 14418</strain>
    </source>
</reference>
<dbReference type="PANTHER" id="PTHR33154">
    <property type="entry name" value="TRANSCRIPTIONAL REGULATOR, ARSR FAMILY"/>
    <property type="match status" value="1"/>
</dbReference>
<dbReference type="Gene3D" id="1.10.10.10">
    <property type="entry name" value="Winged helix-like DNA-binding domain superfamily/Winged helix DNA-binding domain"/>
    <property type="match status" value="1"/>
</dbReference>
<evidence type="ECO:0000256" key="2">
    <source>
        <dbReference type="ARBA" id="ARBA00023125"/>
    </source>
</evidence>
<evidence type="ECO:0000313" key="6">
    <source>
        <dbReference type="EMBL" id="RPF28657.1"/>
    </source>
</evidence>
<feature type="compositionally biased region" description="Low complexity" evidence="4">
    <location>
        <begin position="194"/>
        <end position="206"/>
    </location>
</feature>
<sequence>MSSTRHEEHVLDVAALKALAHPLRTRLWDALMSGPATASQLGQLLGESSGATSYHLRQLARHGFIEEVPDRGTARERFWRATERETRITRDAVSTPSGRAALAIFGDEWLKLRFESAARYQQMRRQDLVPGPWAGAAVEMATTFVATADELAELVADLQAVIEAWHDRVEGRDGTEPGTSPVELQLRAFPRSIPAATPTAPHGAATTEHRSQP</sequence>
<keyword evidence="7" id="KW-1185">Reference proteome</keyword>
<keyword evidence="3" id="KW-0804">Transcription</keyword>
<dbReference type="InterPro" id="IPR051081">
    <property type="entry name" value="HTH_MetalResp_TranReg"/>
</dbReference>
<comment type="caution">
    <text evidence="6">The sequence shown here is derived from an EMBL/GenBank/DDBJ whole genome shotgun (WGS) entry which is preliminary data.</text>
</comment>
<dbReference type="SUPFAM" id="SSF46785">
    <property type="entry name" value="Winged helix' DNA-binding domain"/>
    <property type="match status" value="1"/>
</dbReference>
<dbReference type="InterPro" id="IPR036390">
    <property type="entry name" value="WH_DNA-bd_sf"/>
</dbReference>
<gene>
    <name evidence="6" type="ORF">EDD32_3196</name>
</gene>
<organism evidence="6 7">
    <name type="scientific">Georgenia muralis</name>
    <dbReference type="NCBI Taxonomy" id="154117"/>
    <lineage>
        <taxon>Bacteria</taxon>
        <taxon>Bacillati</taxon>
        <taxon>Actinomycetota</taxon>
        <taxon>Actinomycetes</taxon>
        <taxon>Micrococcales</taxon>
        <taxon>Bogoriellaceae</taxon>
        <taxon>Georgenia</taxon>
    </lineage>
</organism>
<keyword evidence="2" id="KW-0238">DNA-binding</keyword>
<feature type="region of interest" description="Disordered" evidence="4">
    <location>
        <begin position="192"/>
        <end position="213"/>
    </location>
</feature>
<evidence type="ECO:0000256" key="1">
    <source>
        <dbReference type="ARBA" id="ARBA00023015"/>
    </source>
</evidence>
<dbReference type="CDD" id="cd00090">
    <property type="entry name" value="HTH_ARSR"/>
    <property type="match status" value="1"/>
</dbReference>
<dbReference type="AlphaFoldDB" id="A0A3N4Z8Q7"/>
<dbReference type="InterPro" id="IPR011991">
    <property type="entry name" value="ArsR-like_HTH"/>
</dbReference>